<feature type="region of interest" description="Disordered" evidence="2">
    <location>
        <begin position="1"/>
        <end position="55"/>
    </location>
</feature>
<dbReference type="OrthoDB" id="783096at2759"/>
<reference evidence="4" key="1">
    <citation type="submission" date="2016-06" db="EMBL/GenBank/DDBJ databases">
        <title>Draft Genome sequence of the fungus Inonotus baumii.</title>
        <authorList>
            <person name="Zhu H."/>
            <person name="Lin W."/>
        </authorList>
    </citation>
    <scope>NUCLEOTIDE SEQUENCE</scope>
    <source>
        <strain evidence="4">821</strain>
    </source>
</reference>
<evidence type="ECO:0000256" key="1">
    <source>
        <dbReference type="ARBA" id="ARBA00023054"/>
    </source>
</evidence>
<feature type="region of interest" description="Disordered" evidence="2">
    <location>
        <begin position="428"/>
        <end position="514"/>
    </location>
</feature>
<feature type="compositionally biased region" description="Polar residues" evidence="2">
    <location>
        <begin position="7"/>
        <end position="16"/>
    </location>
</feature>
<evidence type="ECO:0000256" key="2">
    <source>
        <dbReference type="SAM" id="MobiDB-lite"/>
    </source>
</evidence>
<feature type="region of interest" description="Disordered" evidence="2">
    <location>
        <begin position="685"/>
        <end position="705"/>
    </location>
</feature>
<dbReference type="InterPro" id="IPR056279">
    <property type="entry name" value="Aip3p_Bud6_N"/>
</dbReference>
<feature type="compositionally biased region" description="Polar residues" evidence="2">
    <location>
        <begin position="362"/>
        <end position="382"/>
    </location>
</feature>
<keyword evidence="1" id="KW-0175">Coiled coil</keyword>
<evidence type="ECO:0000259" key="3">
    <source>
        <dbReference type="SMART" id="SM00806"/>
    </source>
</evidence>
<feature type="compositionally biased region" description="Pro residues" evidence="2">
    <location>
        <begin position="325"/>
        <end position="337"/>
    </location>
</feature>
<dbReference type="GO" id="GO:0005737">
    <property type="term" value="C:cytoplasm"/>
    <property type="evidence" value="ECO:0007669"/>
    <property type="project" value="TreeGrafter"/>
</dbReference>
<dbReference type="PANTHER" id="PTHR22741:SF10">
    <property type="entry name" value="COILED-COIL DOMAIN-CONTAINING PROTEIN CG32809"/>
    <property type="match status" value="1"/>
</dbReference>
<dbReference type="Pfam" id="PF23153">
    <property type="entry name" value="Aip3p_Bud6_N"/>
    <property type="match status" value="1"/>
</dbReference>
<feature type="region of interest" description="Disordered" evidence="2">
    <location>
        <begin position="1004"/>
        <end position="1038"/>
    </location>
</feature>
<dbReference type="SUPFAM" id="SSF103657">
    <property type="entry name" value="BAR/IMD domain-like"/>
    <property type="match status" value="1"/>
</dbReference>
<dbReference type="InterPro" id="IPR005613">
    <property type="entry name" value="AIP3_C"/>
</dbReference>
<dbReference type="InterPro" id="IPR051825">
    <property type="entry name" value="SRCIN1"/>
</dbReference>
<gene>
    <name evidence="4" type="ORF">A7U60_g7458</name>
</gene>
<feature type="compositionally biased region" description="Low complexity" evidence="2">
    <location>
        <begin position="188"/>
        <end position="203"/>
    </location>
</feature>
<dbReference type="GO" id="GO:0030010">
    <property type="term" value="P:establishment of cell polarity"/>
    <property type="evidence" value="ECO:0007669"/>
    <property type="project" value="TreeGrafter"/>
</dbReference>
<feature type="region of interest" description="Disordered" evidence="2">
    <location>
        <begin position="362"/>
        <end position="392"/>
    </location>
</feature>
<evidence type="ECO:0000313" key="5">
    <source>
        <dbReference type="Proteomes" id="UP000757232"/>
    </source>
</evidence>
<comment type="caution">
    <text evidence="4">The sequence shown here is derived from an EMBL/GenBank/DDBJ whole genome shotgun (WGS) entry which is preliminary data.</text>
</comment>
<evidence type="ECO:0000313" key="4">
    <source>
        <dbReference type="EMBL" id="OCB85449.1"/>
    </source>
</evidence>
<keyword evidence="5" id="KW-1185">Reference proteome</keyword>
<dbReference type="Proteomes" id="UP000757232">
    <property type="component" value="Unassembled WGS sequence"/>
</dbReference>
<dbReference type="EMBL" id="LNZH02000209">
    <property type="protein sequence ID" value="OCB85449.1"/>
    <property type="molecule type" value="Genomic_DNA"/>
</dbReference>
<dbReference type="SMART" id="SM00806">
    <property type="entry name" value="AIP3"/>
    <property type="match status" value="1"/>
</dbReference>
<feature type="region of interest" description="Disordered" evidence="2">
    <location>
        <begin position="951"/>
        <end position="972"/>
    </location>
</feature>
<proteinExistence type="predicted"/>
<dbReference type="GO" id="GO:0005519">
    <property type="term" value="F:cytoskeletal regulatory protein binding"/>
    <property type="evidence" value="ECO:0007669"/>
    <property type="project" value="InterPro"/>
</dbReference>
<dbReference type="InterPro" id="IPR022782">
    <property type="entry name" value="AIP3-like_C"/>
</dbReference>
<feature type="domain" description="Actin interacting protein 3 C-terminal" evidence="3">
    <location>
        <begin position="542"/>
        <end position="1000"/>
    </location>
</feature>
<name>A0A9Q5HT31_SANBA</name>
<feature type="compositionally biased region" description="Polar residues" evidence="2">
    <location>
        <begin position="1007"/>
        <end position="1027"/>
    </location>
</feature>
<feature type="compositionally biased region" description="Polar residues" evidence="2">
    <location>
        <begin position="303"/>
        <end position="321"/>
    </location>
</feature>
<dbReference type="InterPro" id="IPR027267">
    <property type="entry name" value="AH/BAR_dom_sf"/>
</dbReference>
<dbReference type="Gene3D" id="1.20.58.1540">
    <property type="entry name" value="Actin interacting protein 3, C-terminal domain"/>
    <property type="match status" value="1"/>
</dbReference>
<dbReference type="Pfam" id="PF03915">
    <property type="entry name" value="AIP3"/>
    <property type="match status" value="1"/>
</dbReference>
<accession>A0A9Q5HT31</accession>
<feature type="compositionally biased region" description="Basic and acidic residues" evidence="2">
    <location>
        <begin position="38"/>
        <end position="48"/>
    </location>
</feature>
<feature type="region of interest" description="Disordered" evidence="2">
    <location>
        <begin position="167"/>
        <end position="345"/>
    </location>
</feature>
<feature type="compositionally biased region" description="Polar residues" evidence="2">
    <location>
        <begin position="500"/>
        <end position="509"/>
    </location>
</feature>
<sequence>MNGAVATPSSQASSSPYRFAQGHPSRRENQSTSSTHSRGSERDRERASRSNANPPVESAVTRLLVSIKQLLEALTLWSTLKVTETQVSDVYVRLGNDFNAAVAAFKSFDIDMGELQSVPEDLRAVLEQCLSEEATSSNLEIYLPSVRSIITNLLQGLRTKQSIYRRIMSDRKHRTGDSQGSEREPRATRSSRADSTSSAAGSSRSHRSMAVSEGGLVRGSTVEGSQRRVVSSSRKKEPNAQLPPPPPFQIEEGYFTGGFMRPRTPAGEDEPAPSSRRESARYNGTPQSRPATEYQETIRPRSATPSSNNAEDSGDTTITLSPKQQQPPIPDTPPVPPNVIRYSLTDNPVPVVPAVVVDKASPQLSSENVSSMAGSQQSLTTPPETPQFDASQAPVIESSLAALKKSDALERRASKRFSTYNISKMTGAATRDRSGLGRSANRRSMAADSHLTPGELNVLTEEDEPSESKEPRSRMNRTPTPIQEEVPPVPPVPSSAVSSGLTPPVSTSKDSPEYVDRRRLSIKPEGTFEEPGSATSNALTVFLQLGREVKKVKIERGLSFSSLRVLFVDKFSYSPGQDNFPEIYIRDPSSGVMYELEDVEEVKDKCLLSLNVDPLDQIKQHIDQQMSSLTQELKELRSTVGTSKRLSQLAPLPIVTHAFTENELQISRPTDKQFQSVARRLSRLVGHAGDSSPPPLNGVVTQTTGGTLQPQFTGASVLSEASGRIVNDLKIQFDEVQNLRRDLGVMRQLYTDFMSQTKESLGTLRSQTQSVRQLANSKVGGARAYIDAGKTSLDSRTQNALTRVEELQDTVENLKEDVLKRFVSPRSNVVKTVVKDIAEVAAELESLKGYIGTVKPMWKKTWEEELQNIVEEQQFLTHQEEFLQDLLDDHKALTEVYGHVEKIISLRGSGAGRARGFKPLPPPDEGHGGISTVMMEIRSAAIDPERRMKAIEASQKSREKEKAEHSDEFESELKSFVSGKRLKLTGGAEEAERMRQKKNELALKAMFNSSQSNISGVSTPTTGSFPDSSLDGPRSPSN</sequence>
<organism evidence="4 5">
    <name type="scientific">Sanghuangporus baumii</name>
    <name type="common">Phellinus baumii</name>
    <dbReference type="NCBI Taxonomy" id="108892"/>
    <lineage>
        <taxon>Eukaryota</taxon>
        <taxon>Fungi</taxon>
        <taxon>Dikarya</taxon>
        <taxon>Basidiomycota</taxon>
        <taxon>Agaricomycotina</taxon>
        <taxon>Agaricomycetes</taxon>
        <taxon>Hymenochaetales</taxon>
        <taxon>Hymenochaetaceae</taxon>
        <taxon>Sanghuangporus</taxon>
    </lineage>
</organism>
<dbReference type="PANTHER" id="PTHR22741">
    <property type="entry name" value="P140CAP/SNIP-RELATED"/>
    <property type="match status" value="1"/>
</dbReference>
<protein>
    <submittedName>
        <fullName evidence="4">AIP3-domain-containing protein</fullName>
    </submittedName>
</protein>
<dbReference type="AlphaFoldDB" id="A0A9Q5HT31"/>
<dbReference type="GO" id="GO:0051286">
    <property type="term" value="C:cell tip"/>
    <property type="evidence" value="ECO:0007669"/>
    <property type="project" value="TreeGrafter"/>
</dbReference>